<name>A0A8J3UTS5_9ACTN</name>
<dbReference type="EMBL" id="BOOQ01000053">
    <property type="protein sequence ID" value="GII50576.1"/>
    <property type="molecule type" value="Genomic_DNA"/>
</dbReference>
<sequence length="187" mass="20356">MAKVLIITGDAAEDLEVMYPYQRLLEEGYEVHIAAPTAKKLQFVVHDFVDGFDTYTEKPGHAWPADVSFADVQPGDYDALVLPGGRAPEYIRNDQACQEIVRHFAERGKPIAALCHGPLVLAAAGVLKGRESSAYPACAPDVEQAGGTWVDSEAHVDDNLVTGRAWPDHPAWMREFLKVLRAAGSAT</sequence>
<evidence type="ECO:0000256" key="1">
    <source>
        <dbReference type="ARBA" id="ARBA00008542"/>
    </source>
</evidence>
<keyword evidence="3" id="KW-0645">Protease</keyword>
<dbReference type="GO" id="GO:0008233">
    <property type="term" value="F:peptidase activity"/>
    <property type="evidence" value="ECO:0007669"/>
    <property type="project" value="UniProtKB-KW"/>
</dbReference>
<dbReference type="CDD" id="cd03169">
    <property type="entry name" value="GATase1_PfpI_1"/>
    <property type="match status" value="1"/>
</dbReference>
<proteinExistence type="inferred from homology"/>
<dbReference type="Pfam" id="PF01965">
    <property type="entry name" value="DJ-1_PfpI"/>
    <property type="match status" value="1"/>
</dbReference>
<dbReference type="Proteomes" id="UP000644610">
    <property type="component" value="Unassembled WGS sequence"/>
</dbReference>
<dbReference type="InterPro" id="IPR006286">
    <property type="entry name" value="C56_PfpI-like"/>
</dbReference>
<dbReference type="PROSITE" id="PS51276">
    <property type="entry name" value="PEPTIDASE_C56_PFPI"/>
    <property type="match status" value="1"/>
</dbReference>
<dbReference type="AlphaFoldDB" id="A0A8J3UTS5"/>
<organism evidence="3 4">
    <name type="scientific">Planotetraspora silvatica</name>
    <dbReference type="NCBI Taxonomy" id="234614"/>
    <lineage>
        <taxon>Bacteria</taxon>
        <taxon>Bacillati</taxon>
        <taxon>Actinomycetota</taxon>
        <taxon>Actinomycetes</taxon>
        <taxon>Streptosporangiales</taxon>
        <taxon>Streptosporangiaceae</taxon>
        <taxon>Planotetraspora</taxon>
    </lineage>
</organism>
<accession>A0A8J3UTS5</accession>
<dbReference type="InterPro" id="IPR002818">
    <property type="entry name" value="DJ-1/PfpI"/>
</dbReference>
<dbReference type="NCBIfam" id="TIGR01382">
    <property type="entry name" value="PfpI"/>
    <property type="match status" value="1"/>
</dbReference>
<dbReference type="RefSeq" id="WP_203980066.1">
    <property type="nucleotide sequence ID" value="NZ_BAAAKY010000029.1"/>
</dbReference>
<evidence type="ECO:0000313" key="4">
    <source>
        <dbReference type="Proteomes" id="UP000644610"/>
    </source>
</evidence>
<dbReference type="InterPro" id="IPR029062">
    <property type="entry name" value="Class_I_gatase-like"/>
</dbReference>
<comment type="similarity">
    <text evidence="1">Belongs to the peptidase C56 family.</text>
</comment>
<protein>
    <submittedName>
        <fullName evidence="3">Protease</fullName>
    </submittedName>
</protein>
<dbReference type="PANTHER" id="PTHR42733:SF2">
    <property type="entry name" value="DJ-1_THIJ_PFPI FAMILY PROTEIN"/>
    <property type="match status" value="1"/>
</dbReference>
<gene>
    <name evidence="3" type="ORF">Psi02_70000</name>
</gene>
<comment type="caution">
    <text evidence="3">The sequence shown here is derived from an EMBL/GenBank/DDBJ whole genome shotgun (WGS) entry which is preliminary data.</text>
</comment>
<evidence type="ECO:0000313" key="3">
    <source>
        <dbReference type="EMBL" id="GII50576.1"/>
    </source>
</evidence>
<reference evidence="3" key="1">
    <citation type="submission" date="2021-01" db="EMBL/GenBank/DDBJ databases">
        <title>Whole genome shotgun sequence of Planotetraspora silvatica NBRC 100141.</title>
        <authorList>
            <person name="Komaki H."/>
            <person name="Tamura T."/>
        </authorList>
    </citation>
    <scope>NUCLEOTIDE SEQUENCE</scope>
    <source>
        <strain evidence="3">NBRC 100141</strain>
    </source>
</reference>
<dbReference type="PANTHER" id="PTHR42733">
    <property type="entry name" value="DJ-1 PROTEIN"/>
    <property type="match status" value="1"/>
</dbReference>
<dbReference type="GO" id="GO:0006508">
    <property type="term" value="P:proteolysis"/>
    <property type="evidence" value="ECO:0007669"/>
    <property type="project" value="UniProtKB-KW"/>
</dbReference>
<dbReference type="Gene3D" id="3.40.50.880">
    <property type="match status" value="1"/>
</dbReference>
<dbReference type="SUPFAM" id="SSF52317">
    <property type="entry name" value="Class I glutamine amidotransferase-like"/>
    <property type="match status" value="1"/>
</dbReference>
<keyword evidence="3" id="KW-0378">Hydrolase</keyword>
<evidence type="ECO:0000259" key="2">
    <source>
        <dbReference type="Pfam" id="PF01965"/>
    </source>
</evidence>
<feature type="domain" description="DJ-1/PfpI" evidence="2">
    <location>
        <begin position="2"/>
        <end position="178"/>
    </location>
</feature>
<keyword evidence="4" id="KW-1185">Reference proteome</keyword>